<keyword evidence="2" id="KW-1185">Reference proteome</keyword>
<dbReference type="EMBL" id="CAJVPJ010001881">
    <property type="protein sequence ID" value="CAG8606615.1"/>
    <property type="molecule type" value="Genomic_DNA"/>
</dbReference>
<evidence type="ECO:0000313" key="2">
    <source>
        <dbReference type="Proteomes" id="UP000789572"/>
    </source>
</evidence>
<evidence type="ECO:0000313" key="1">
    <source>
        <dbReference type="EMBL" id="CAG8606615.1"/>
    </source>
</evidence>
<comment type="caution">
    <text evidence="1">The sequence shown here is derived from an EMBL/GenBank/DDBJ whole genome shotgun (WGS) entry which is preliminary data.</text>
</comment>
<proteinExistence type="predicted"/>
<reference evidence="1" key="1">
    <citation type="submission" date="2021-06" db="EMBL/GenBank/DDBJ databases">
        <authorList>
            <person name="Kallberg Y."/>
            <person name="Tangrot J."/>
            <person name="Rosling A."/>
        </authorList>
    </citation>
    <scope>NUCLEOTIDE SEQUENCE</scope>
    <source>
        <strain evidence="1">IA702</strain>
    </source>
</reference>
<accession>A0A9N9CNV5</accession>
<protein>
    <submittedName>
        <fullName evidence="1">4672_t:CDS:1</fullName>
    </submittedName>
</protein>
<sequence length="189" mass="21718">MYMITNSTSKHLLGISFHTYSFLPSYRHIPLLTILFTRQTTNHEQAEPKRSFTLGPPGHAAESVTFFKVETAMEEALYRCLHQVLAISPSPCADMVLHTRWKSFTSWPSLPLSSPRVPTWIGIRNGKFLSPNHQRAEIKTDGVEKNTGKRMDKLEKDYPPRQCSSHLMQRLVSAARDGWSFCRRIRTPF</sequence>
<name>A0A9N9CNV5_9GLOM</name>
<dbReference type="Proteomes" id="UP000789572">
    <property type="component" value="Unassembled WGS sequence"/>
</dbReference>
<organism evidence="1 2">
    <name type="scientific">Paraglomus occultum</name>
    <dbReference type="NCBI Taxonomy" id="144539"/>
    <lineage>
        <taxon>Eukaryota</taxon>
        <taxon>Fungi</taxon>
        <taxon>Fungi incertae sedis</taxon>
        <taxon>Mucoromycota</taxon>
        <taxon>Glomeromycotina</taxon>
        <taxon>Glomeromycetes</taxon>
        <taxon>Paraglomerales</taxon>
        <taxon>Paraglomeraceae</taxon>
        <taxon>Paraglomus</taxon>
    </lineage>
</organism>
<dbReference type="AlphaFoldDB" id="A0A9N9CNV5"/>
<gene>
    <name evidence="1" type="ORF">POCULU_LOCUS7740</name>
</gene>